<feature type="region of interest" description="Disordered" evidence="2">
    <location>
        <begin position="592"/>
        <end position="631"/>
    </location>
</feature>
<feature type="domain" description="Zn(2)-C6 fungal-type" evidence="3">
    <location>
        <begin position="298"/>
        <end position="327"/>
    </location>
</feature>
<dbReference type="Gene3D" id="4.10.240.10">
    <property type="entry name" value="Zn(2)-C6 fungal-type DNA-binding domain"/>
    <property type="match status" value="1"/>
</dbReference>
<feature type="region of interest" description="Disordered" evidence="2">
    <location>
        <begin position="375"/>
        <end position="522"/>
    </location>
</feature>
<feature type="region of interest" description="Disordered" evidence="2">
    <location>
        <begin position="1"/>
        <end position="276"/>
    </location>
</feature>
<dbReference type="PROSITE" id="PS00463">
    <property type="entry name" value="ZN2_CY6_FUNGAL_1"/>
    <property type="match status" value="1"/>
</dbReference>
<feature type="compositionally biased region" description="Pro residues" evidence="2">
    <location>
        <begin position="1247"/>
        <end position="1260"/>
    </location>
</feature>
<feature type="compositionally biased region" description="Low complexity" evidence="2">
    <location>
        <begin position="457"/>
        <end position="481"/>
    </location>
</feature>
<feature type="compositionally biased region" description="Low complexity" evidence="2">
    <location>
        <begin position="1227"/>
        <end position="1246"/>
    </location>
</feature>
<dbReference type="OrthoDB" id="5244761at2759"/>
<protein>
    <recommendedName>
        <fullName evidence="3">Zn(2)-C6 fungal-type domain-containing protein</fullName>
    </recommendedName>
</protein>
<feature type="compositionally biased region" description="Pro residues" evidence="2">
    <location>
        <begin position="62"/>
        <end position="74"/>
    </location>
</feature>
<feature type="region of interest" description="Disordered" evidence="2">
    <location>
        <begin position="1211"/>
        <end position="1307"/>
    </location>
</feature>
<dbReference type="Proteomes" id="UP000813444">
    <property type="component" value="Unassembled WGS sequence"/>
</dbReference>
<dbReference type="InterPro" id="IPR053181">
    <property type="entry name" value="EcdB-like_regulator"/>
</dbReference>
<dbReference type="Pfam" id="PF00172">
    <property type="entry name" value="Zn_clus"/>
    <property type="match status" value="1"/>
</dbReference>
<gene>
    <name evidence="4" type="ORF">B0I35DRAFT_125234</name>
</gene>
<dbReference type="CDD" id="cd12148">
    <property type="entry name" value="fungal_TF_MHR"/>
    <property type="match status" value="1"/>
</dbReference>
<feature type="compositionally biased region" description="Polar residues" evidence="2">
    <location>
        <begin position="699"/>
        <end position="718"/>
    </location>
</feature>
<reference evidence="4" key="1">
    <citation type="journal article" date="2021" name="Nat. Commun.">
        <title>Genetic determinants of endophytism in the Arabidopsis root mycobiome.</title>
        <authorList>
            <person name="Mesny F."/>
            <person name="Miyauchi S."/>
            <person name="Thiergart T."/>
            <person name="Pickel B."/>
            <person name="Atanasova L."/>
            <person name="Karlsson M."/>
            <person name="Huettel B."/>
            <person name="Barry K.W."/>
            <person name="Haridas S."/>
            <person name="Chen C."/>
            <person name="Bauer D."/>
            <person name="Andreopoulos W."/>
            <person name="Pangilinan J."/>
            <person name="LaButti K."/>
            <person name="Riley R."/>
            <person name="Lipzen A."/>
            <person name="Clum A."/>
            <person name="Drula E."/>
            <person name="Henrissat B."/>
            <person name="Kohler A."/>
            <person name="Grigoriev I.V."/>
            <person name="Martin F.M."/>
            <person name="Hacquard S."/>
        </authorList>
    </citation>
    <scope>NUCLEOTIDE SEQUENCE</scope>
    <source>
        <strain evidence="4">MPI-CAGE-CH-0235</strain>
    </source>
</reference>
<feature type="compositionally biased region" description="Basic and acidic residues" evidence="2">
    <location>
        <begin position="103"/>
        <end position="113"/>
    </location>
</feature>
<dbReference type="GO" id="GO:0000981">
    <property type="term" value="F:DNA-binding transcription factor activity, RNA polymerase II-specific"/>
    <property type="evidence" value="ECO:0007669"/>
    <property type="project" value="InterPro"/>
</dbReference>
<feature type="compositionally biased region" description="Low complexity" evidence="2">
    <location>
        <begin position="257"/>
        <end position="272"/>
    </location>
</feature>
<feature type="compositionally biased region" description="Polar residues" evidence="2">
    <location>
        <begin position="227"/>
        <end position="238"/>
    </location>
</feature>
<organism evidence="4 5">
    <name type="scientific">Stachybotrys elegans</name>
    <dbReference type="NCBI Taxonomy" id="80388"/>
    <lineage>
        <taxon>Eukaryota</taxon>
        <taxon>Fungi</taxon>
        <taxon>Dikarya</taxon>
        <taxon>Ascomycota</taxon>
        <taxon>Pezizomycotina</taxon>
        <taxon>Sordariomycetes</taxon>
        <taxon>Hypocreomycetidae</taxon>
        <taxon>Hypocreales</taxon>
        <taxon>Stachybotryaceae</taxon>
        <taxon>Stachybotrys</taxon>
    </lineage>
</organism>
<feature type="compositionally biased region" description="Pro residues" evidence="2">
    <location>
        <begin position="83"/>
        <end position="100"/>
    </location>
</feature>
<evidence type="ECO:0000313" key="4">
    <source>
        <dbReference type="EMBL" id="KAH7326067.1"/>
    </source>
</evidence>
<sequence length="1307" mass="143796">MDPGLPDSKRPRLAPWANSSTQGVSLPHPHSSSSQLSHHPPHPAAPAPLSTALPPHTLQHPSGPPHPHAYPPPHHTARHPEHIPAPPAPSHVVPPPPPSQPHLEADRRHHEQEPYAPMQDPYRPQQQHQPPPPPPHHQHQQQHSPSQPHPHYPQYRRDSGVKREPPDDLRRPSSTGHVPEPTIPQQPHPINTSLPPQPGPHSAHPALPSHQMHHQPVQPPYPDNQHRPSMSYDNSHSLPPTPGGYRAPSFPPPPQHQQPQQYEQHPTYQPPQMGETYTYSVYASTTGTKKKNTRASQACDQCRQLKAKCDETKPCKTCRDKGLDCKYRDPVPKAQDKAQTDILEGIQALQTSMATLTGHIAHLDQRLMKMEAFSRPGNFKPEPELDQNLGPEADSESGTLRESISKPVPESVAGPTPKSAMEDEVKYMQSESEPMNGVTEEPLPSPQQQQAHEHDQQLQQAQAQEQQLQEELLQEQQQQYYYPPPRPRPPYPIRKPLYAGDTNREQAEDRPGLMLDDDTEPAPGPLVPPGEPAIPAHHTTTAGLLLEWPAIKELTIHHLNQAGVRYISEYPISQEQRRGLLIVYGRGEDSYPARQLAPAPDHGSVEIADDSSDAASPSPAPDYGQIGLSPSDQMEYKGGVLGVDGNPDFTESKVWTYVQSFKDNMLNMHPIFQPREIDGWVQQFLDRLPVIQPRFHKPQTSAPGFAVSGNQQGASDQTGFKRKRSPFGDGEPLPPPLKAGKPDRSINSALVLLILALGRICLHAECVPDVVHPSEYLPPQGSPQVRNGAPPSPVMGSPPGHQPPSSSPQEQERSAHSRRSSLQGSGSFRSGYSLKKNYEVIPGLEYFAMATDILGNYHGSYNHIKDVWANILASLYHGQLARPMESFAFIFRASHKLEVILRPSLHKMMKVKENHSLIYEHRQNQLALSFWTCLQLESDLIAELHLPSSGLLSYEDGMPPPNMSLLKGFSKSVLDSYPGQLYLRTHLNSIHRMFYAPDDASDLTGLDKFRNVDLVSDAVSGMQWVALSFAFKEDDPPATDILAARLRAKYWGAQVITYRPFIRQILAFSHKIRNSPRSPTLHSRSEFKQGIIAPVINPNAKVVSDIDPGVVELAKKGLKALVESTRAFHGLDCTRPIITNVFGTAHAQWGNLLVLSAAFRDPILHQYVDEPLLRTLFDKTISFLHQSATATSSLRIDKCILEGLRKDLFERGLKPPTMPPALIGSQAAASSTTSSTSTDTAMNSTAAPPPPPPPPPPPSTSTPGSGSISVPVSSPDSGTGLGFAAVTGAVSSHHGPFGGRNPDGRLT</sequence>
<evidence type="ECO:0000256" key="2">
    <source>
        <dbReference type="SAM" id="MobiDB-lite"/>
    </source>
</evidence>
<dbReference type="EMBL" id="JAGPNK010000002">
    <property type="protein sequence ID" value="KAH7326067.1"/>
    <property type="molecule type" value="Genomic_DNA"/>
</dbReference>
<feature type="region of interest" description="Disordered" evidence="2">
    <location>
        <begin position="777"/>
        <end position="828"/>
    </location>
</feature>
<dbReference type="InterPro" id="IPR036864">
    <property type="entry name" value="Zn2-C6_fun-type_DNA-bd_sf"/>
</dbReference>
<feature type="compositionally biased region" description="Basic and acidic residues" evidence="2">
    <location>
        <begin position="155"/>
        <end position="171"/>
    </location>
</feature>
<dbReference type="SUPFAM" id="SSF57701">
    <property type="entry name" value="Zn2/Cys6 DNA-binding domain"/>
    <property type="match status" value="1"/>
</dbReference>
<dbReference type="InterPro" id="IPR001138">
    <property type="entry name" value="Zn2Cys6_DnaBD"/>
</dbReference>
<feature type="compositionally biased region" description="Pro residues" evidence="2">
    <location>
        <begin position="482"/>
        <end position="493"/>
    </location>
</feature>
<dbReference type="PANTHER" id="PTHR47785:SF4">
    <property type="entry name" value="ZN(II)2CYS6 TRANSCRIPTION FACTOR (EUROFUNG)"/>
    <property type="match status" value="1"/>
</dbReference>
<feature type="region of interest" description="Disordered" evidence="2">
    <location>
        <begin position="699"/>
        <end position="742"/>
    </location>
</feature>
<keyword evidence="1" id="KW-0539">Nucleus</keyword>
<dbReference type="GO" id="GO:0008270">
    <property type="term" value="F:zinc ion binding"/>
    <property type="evidence" value="ECO:0007669"/>
    <property type="project" value="InterPro"/>
</dbReference>
<feature type="compositionally biased region" description="Basic and acidic residues" evidence="2">
    <location>
        <begin position="502"/>
        <end position="511"/>
    </location>
</feature>
<accession>A0A8K0T4Q4</accession>
<dbReference type="SMART" id="SM00066">
    <property type="entry name" value="GAL4"/>
    <property type="match status" value="1"/>
</dbReference>
<evidence type="ECO:0000259" key="3">
    <source>
        <dbReference type="PROSITE" id="PS50048"/>
    </source>
</evidence>
<feature type="compositionally biased region" description="Low complexity" evidence="2">
    <location>
        <begin position="25"/>
        <end position="38"/>
    </location>
</feature>
<dbReference type="PANTHER" id="PTHR47785">
    <property type="entry name" value="ZN(II)2CYS6 TRANSCRIPTION FACTOR (EUROFUNG)-RELATED-RELATED"/>
    <property type="match status" value="1"/>
</dbReference>
<dbReference type="PROSITE" id="PS50048">
    <property type="entry name" value="ZN2_CY6_FUNGAL_2"/>
    <property type="match status" value="1"/>
</dbReference>
<feature type="compositionally biased region" description="Low complexity" evidence="2">
    <location>
        <begin position="1261"/>
        <end position="1275"/>
    </location>
</feature>
<feature type="compositionally biased region" description="Low complexity" evidence="2">
    <location>
        <begin position="47"/>
        <end position="56"/>
    </location>
</feature>
<comment type="caution">
    <text evidence="4">The sequence shown here is derived from an EMBL/GenBank/DDBJ whole genome shotgun (WGS) entry which is preliminary data.</text>
</comment>
<dbReference type="CDD" id="cd00067">
    <property type="entry name" value="GAL4"/>
    <property type="match status" value="1"/>
</dbReference>
<evidence type="ECO:0000313" key="5">
    <source>
        <dbReference type="Proteomes" id="UP000813444"/>
    </source>
</evidence>
<proteinExistence type="predicted"/>
<name>A0A8K0T4Q4_9HYPO</name>
<keyword evidence="5" id="KW-1185">Reference proteome</keyword>
<evidence type="ECO:0000256" key="1">
    <source>
        <dbReference type="ARBA" id="ARBA00023242"/>
    </source>
</evidence>